<evidence type="ECO:0000259" key="1">
    <source>
        <dbReference type="PROSITE" id="PS50164"/>
    </source>
</evidence>
<reference evidence="2 3" key="1">
    <citation type="submission" date="2019-10" db="EMBL/GenBank/DDBJ databases">
        <title>Draft Genome Sequence of Cytophagaceae sp. SJW1-29.</title>
        <authorList>
            <person name="Choi A."/>
        </authorList>
    </citation>
    <scope>NUCLEOTIDE SEQUENCE [LARGE SCALE GENOMIC DNA]</scope>
    <source>
        <strain evidence="2 3">SJW1-29</strain>
    </source>
</reference>
<dbReference type="EMBL" id="WHLY01000002">
    <property type="protein sequence ID" value="MPR36597.1"/>
    <property type="molecule type" value="Genomic_DNA"/>
</dbReference>
<keyword evidence="3" id="KW-1185">Reference proteome</keyword>
<protein>
    <recommendedName>
        <fullName evidence="1">GIY-YIG domain-containing protein</fullName>
    </recommendedName>
</protein>
<dbReference type="InterPro" id="IPR036388">
    <property type="entry name" value="WH-like_DNA-bd_sf"/>
</dbReference>
<dbReference type="InterPro" id="IPR006350">
    <property type="entry name" value="Intron_endoG1"/>
</dbReference>
<comment type="caution">
    <text evidence="2">The sequence shown here is derived from an EMBL/GenBank/DDBJ whole genome shotgun (WGS) entry which is preliminary data.</text>
</comment>
<sequence>MRYIYIINYRKSRAMKSLTKIKEGDSGIYKITCLVSGKIYVGSSVNLKSRLRIHRHKLIKGTHPNAHLASAFKRYGAESFVFEVVEFVANKYDLQSREQHWIDSTDCCNRAIGYNVAISAENRALSDETKRKMSAIAKKRPSSYYDYARELYKGRPIPLEQRAQISNSLKGRKITAEQEKNRVDGLCKNVYILQSPDGEIHQTINPSQFARDNGLMVAHIYGMRDGNRKSTKGWKLIDVKPRIQP</sequence>
<dbReference type="PROSITE" id="PS50164">
    <property type="entry name" value="GIY_YIG"/>
    <property type="match status" value="1"/>
</dbReference>
<dbReference type="Proteomes" id="UP000479293">
    <property type="component" value="Unassembled WGS sequence"/>
</dbReference>
<evidence type="ECO:0000313" key="2">
    <source>
        <dbReference type="EMBL" id="MPR36597.1"/>
    </source>
</evidence>
<proteinExistence type="predicted"/>
<dbReference type="Gene3D" id="1.10.10.10">
    <property type="entry name" value="Winged helix-like DNA-binding domain superfamily/Winged helix DNA-binding domain"/>
    <property type="match status" value="1"/>
</dbReference>
<accession>A0A7C9BLI5</accession>
<gene>
    <name evidence="2" type="ORF">GBK04_25455</name>
</gene>
<feature type="domain" description="GIY-YIG" evidence="1">
    <location>
        <begin position="24"/>
        <end position="116"/>
    </location>
</feature>
<dbReference type="AlphaFoldDB" id="A0A7C9BLI5"/>
<dbReference type="Gene3D" id="3.40.1440.10">
    <property type="entry name" value="GIY-YIG endonuclease"/>
    <property type="match status" value="1"/>
</dbReference>
<dbReference type="CDD" id="cd10437">
    <property type="entry name" value="GIY-YIG_HE_I-TevI_like"/>
    <property type="match status" value="1"/>
</dbReference>
<dbReference type="SUPFAM" id="SSF82771">
    <property type="entry name" value="GIY-YIG endonuclease"/>
    <property type="match status" value="1"/>
</dbReference>
<dbReference type="SMART" id="SM00465">
    <property type="entry name" value="GIYc"/>
    <property type="match status" value="1"/>
</dbReference>
<evidence type="ECO:0000313" key="3">
    <source>
        <dbReference type="Proteomes" id="UP000479293"/>
    </source>
</evidence>
<dbReference type="InterPro" id="IPR035901">
    <property type="entry name" value="GIY-YIG_endonuc_sf"/>
</dbReference>
<dbReference type="NCBIfam" id="TIGR01453">
    <property type="entry name" value="grpIintron_endo"/>
    <property type="match status" value="1"/>
</dbReference>
<dbReference type="GO" id="GO:0004519">
    <property type="term" value="F:endonuclease activity"/>
    <property type="evidence" value="ECO:0007669"/>
    <property type="project" value="InterPro"/>
</dbReference>
<dbReference type="Pfam" id="PF01541">
    <property type="entry name" value="GIY-YIG"/>
    <property type="match status" value="1"/>
</dbReference>
<organism evidence="2 3">
    <name type="scientific">Salmonirosea aquatica</name>
    <dbReference type="NCBI Taxonomy" id="2654236"/>
    <lineage>
        <taxon>Bacteria</taxon>
        <taxon>Pseudomonadati</taxon>
        <taxon>Bacteroidota</taxon>
        <taxon>Cytophagia</taxon>
        <taxon>Cytophagales</taxon>
        <taxon>Spirosomataceae</taxon>
        <taxon>Salmonirosea</taxon>
    </lineage>
</organism>
<name>A0A7C9BLI5_9BACT</name>
<dbReference type="InterPro" id="IPR000305">
    <property type="entry name" value="GIY-YIG_endonuc"/>
</dbReference>